<keyword evidence="3" id="KW-1185">Reference proteome</keyword>
<protein>
    <submittedName>
        <fullName evidence="2">Intracellular septation protein A</fullName>
    </submittedName>
</protein>
<keyword evidence="1" id="KW-0812">Transmembrane</keyword>
<gene>
    <name evidence="2" type="ORF">CLV47_112114</name>
</gene>
<dbReference type="OrthoDB" id="3783129at2"/>
<dbReference type="EMBL" id="PVUE01000012">
    <property type="protein sequence ID" value="PRZ41081.1"/>
    <property type="molecule type" value="Genomic_DNA"/>
</dbReference>
<feature type="transmembrane region" description="Helical" evidence="1">
    <location>
        <begin position="98"/>
        <end position="119"/>
    </location>
</feature>
<keyword evidence="1" id="KW-0472">Membrane</keyword>
<feature type="transmembrane region" description="Helical" evidence="1">
    <location>
        <begin position="73"/>
        <end position="92"/>
    </location>
</feature>
<comment type="caution">
    <text evidence="2">The sequence shown here is derived from an EMBL/GenBank/DDBJ whole genome shotgun (WGS) entry which is preliminary data.</text>
</comment>
<feature type="transmembrane region" description="Helical" evidence="1">
    <location>
        <begin position="177"/>
        <end position="196"/>
    </location>
</feature>
<dbReference type="Proteomes" id="UP000237752">
    <property type="component" value="Unassembled WGS sequence"/>
</dbReference>
<reference evidence="2 3" key="1">
    <citation type="submission" date="2018-03" db="EMBL/GenBank/DDBJ databases">
        <title>Genomic Encyclopedia of Archaeal and Bacterial Type Strains, Phase II (KMG-II): from individual species to whole genera.</title>
        <authorList>
            <person name="Goeker M."/>
        </authorList>
    </citation>
    <scope>NUCLEOTIDE SEQUENCE [LARGE SCALE GENOMIC DNA]</scope>
    <source>
        <strain evidence="2 3">DSM 100065</strain>
    </source>
</reference>
<keyword evidence="1" id="KW-1133">Transmembrane helix</keyword>
<evidence type="ECO:0000313" key="2">
    <source>
        <dbReference type="EMBL" id="PRZ41081.1"/>
    </source>
</evidence>
<dbReference type="AlphaFoldDB" id="A0A2T0ZXJ9"/>
<feature type="transmembrane region" description="Helical" evidence="1">
    <location>
        <begin position="151"/>
        <end position="171"/>
    </location>
</feature>
<feature type="transmembrane region" description="Helical" evidence="1">
    <location>
        <begin position="21"/>
        <end position="40"/>
    </location>
</feature>
<accession>A0A2T0ZXJ9</accession>
<proteinExistence type="predicted"/>
<name>A0A2T0ZXJ9_9ACTN</name>
<evidence type="ECO:0000313" key="3">
    <source>
        <dbReference type="Proteomes" id="UP000237752"/>
    </source>
</evidence>
<organism evidence="2 3">
    <name type="scientific">Antricoccus suffuscus</name>
    <dbReference type="NCBI Taxonomy" id="1629062"/>
    <lineage>
        <taxon>Bacteria</taxon>
        <taxon>Bacillati</taxon>
        <taxon>Actinomycetota</taxon>
        <taxon>Actinomycetes</taxon>
        <taxon>Geodermatophilales</taxon>
        <taxon>Antricoccaceae</taxon>
        <taxon>Antricoccus</taxon>
    </lineage>
</organism>
<feature type="transmembrane region" description="Helical" evidence="1">
    <location>
        <begin position="46"/>
        <end position="66"/>
    </location>
</feature>
<sequence length="222" mass="24060">MHFTGTPRTIPMPHLPSMARRIAFQVGEAVVIPLGLFYLVMMMASLHWALIVALAWAYFAIGVRIVRGGRPPMMLVVATALATLRVGITAAADSAVTYFLQPTITTYLTGLAILATVAFKRPLLQRLADDFCPLPVDVVSSPHIRRLFQRLSLLWAGVLVANASMTLGMLLTMPTSLSVPIAGVGSAPLFIIGLFASWRWFQKSLHAGGFILKWGSPAHQPA</sequence>
<dbReference type="NCBIfam" id="NF041646">
    <property type="entry name" value="VC0807_fam"/>
    <property type="match status" value="1"/>
</dbReference>
<evidence type="ECO:0000256" key="1">
    <source>
        <dbReference type="SAM" id="Phobius"/>
    </source>
</evidence>